<reference evidence="1" key="1">
    <citation type="submission" date="2019-11" db="EMBL/GenBank/DDBJ databases">
        <title>Nori genome reveals adaptations in red seaweeds to the harsh intertidal environment.</title>
        <authorList>
            <person name="Wang D."/>
            <person name="Mao Y."/>
        </authorList>
    </citation>
    <scope>NUCLEOTIDE SEQUENCE</scope>
    <source>
        <tissue evidence="1">Gametophyte</tissue>
    </source>
</reference>
<name>A0ACC3CH95_PYRYE</name>
<accession>A0ACC3CH95</accession>
<sequence>MSVPILRQSFDQGVHPVDRALTSVSGLLALVVRGEHGRCRAPMVLGGVAFLMYFGLAVALRMVDNHRQPPGEE</sequence>
<evidence type="ECO:0000313" key="2">
    <source>
        <dbReference type="Proteomes" id="UP000798662"/>
    </source>
</evidence>
<organism evidence="1 2">
    <name type="scientific">Pyropia yezoensis</name>
    <name type="common">Susabi-nori</name>
    <name type="synonym">Porphyra yezoensis</name>
    <dbReference type="NCBI Taxonomy" id="2788"/>
    <lineage>
        <taxon>Eukaryota</taxon>
        <taxon>Rhodophyta</taxon>
        <taxon>Bangiophyceae</taxon>
        <taxon>Bangiales</taxon>
        <taxon>Bangiaceae</taxon>
        <taxon>Pyropia</taxon>
    </lineage>
</organism>
<keyword evidence="2" id="KW-1185">Reference proteome</keyword>
<dbReference type="Proteomes" id="UP000798662">
    <property type="component" value="Chromosome 3"/>
</dbReference>
<dbReference type="EMBL" id="CM020620">
    <property type="protein sequence ID" value="KAK1869233.1"/>
    <property type="molecule type" value="Genomic_DNA"/>
</dbReference>
<comment type="caution">
    <text evidence="1">The sequence shown here is derived from an EMBL/GenBank/DDBJ whole genome shotgun (WGS) entry which is preliminary data.</text>
</comment>
<protein>
    <submittedName>
        <fullName evidence="1">Uncharacterized protein</fullName>
    </submittedName>
</protein>
<proteinExistence type="predicted"/>
<gene>
    <name evidence="1" type="ORF">I4F81_011712</name>
</gene>
<evidence type="ECO:0000313" key="1">
    <source>
        <dbReference type="EMBL" id="KAK1869233.1"/>
    </source>
</evidence>